<accession>A0A7S3ZJA7</accession>
<proteinExistence type="predicted"/>
<dbReference type="AlphaFoldDB" id="A0A7S3ZJA7"/>
<feature type="domain" description="Mitochondrial splicing suppressor 51-like C-terminal" evidence="2">
    <location>
        <begin position="101"/>
        <end position="253"/>
    </location>
</feature>
<gene>
    <name evidence="3" type="ORF">PCAL00307_LOCUS236</name>
    <name evidence="4" type="ORF">PECAL_1P13030</name>
</gene>
<protein>
    <recommendedName>
        <fullName evidence="2">Mitochondrial splicing suppressor 51-like C-terminal domain-containing protein</fullName>
    </recommendedName>
</protein>
<dbReference type="Proteomes" id="UP000789595">
    <property type="component" value="Unassembled WGS sequence"/>
</dbReference>
<dbReference type="EMBL" id="CAKKNE010000001">
    <property type="protein sequence ID" value="CAH0364912.1"/>
    <property type="molecule type" value="Genomic_DNA"/>
</dbReference>
<dbReference type="InterPro" id="IPR046824">
    <property type="entry name" value="Mss51-like_C"/>
</dbReference>
<reference evidence="3" key="1">
    <citation type="submission" date="2021-01" db="EMBL/GenBank/DDBJ databases">
        <authorList>
            <person name="Corre E."/>
            <person name="Pelletier E."/>
            <person name="Niang G."/>
            <person name="Scheremetjew M."/>
            <person name="Finn R."/>
            <person name="Kale V."/>
            <person name="Holt S."/>
            <person name="Cochrane G."/>
            <person name="Meng A."/>
            <person name="Brown T."/>
            <person name="Cohen L."/>
        </authorList>
    </citation>
    <scope>NUCLEOTIDE SEQUENCE</scope>
    <source>
        <strain evidence="3">CCMP1756</strain>
    </source>
</reference>
<sequence>MRHATTLLRRTTSTHVWQASSCAAGADGHRLREWASKHADDARDVLRPPPHGTRAPDLSGLDQYLHSRNWAKVEAPEARALLSQALTYPLSLAAHATTLNLGAEASIAIVGARAEAALSTAWWAELIEAVDSVHDWTLTFVGPEVKPARPTPVQRGTKSLAVKAERRELTKAHLDEADAVVLFNPGVGHPNLAEGWVPALEAIRASGRPLLVTGHSEMDSRRDLTALEARYGALRFAAPPCQNPFRSRVVIVDPADATHMTSANAWAFVVEGS</sequence>
<keyword evidence="5" id="KW-1185">Reference proteome</keyword>
<evidence type="ECO:0000313" key="5">
    <source>
        <dbReference type="Proteomes" id="UP000789595"/>
    </source>
</evidence>
<evidence type="ECO:0000256" key="1">
    <source>
        <dbReference type="SAM" id="MobiDB-lite"/>
    </source>
</evidence>
<evidence type="ECO:0000313" key="3">
    <source>
        <dbReference type="EMBL" id="CAE0684802.1"/>
    </source>
</evidence>
<dbReference type="PANTHER" id="PTHR28069:SF1">
    <property type="entry name" value="PROTEIN MSS51, MITOCHONDRIAL"/>
    <property type="match status" value="1"/>
</dbReference>
<dbReference type="PANTHER" id="PTHR28069">
    <property type="entry name" value="GH20023P"/>
    <property type="match status" value="1"/>
</dbReference>
<dbReference type="OrthoDB" id="5282002at2759"/>
<feature type="region of interest" description="Disordered" evidence="1">
    <location>
        <begin position="40"/>
        <end position="59"/>
    </location>
</feature>
<reference evidence="4" key="2">
    <citation type="submission" date="2021-11" db="EMBL/GenBank/DDBJ databases">
        <authorList>
            <consortium name="Genoscope - CEA"/>
            <person name="William W."/>
        </authorList>
    </citation>
    <scope>NUCLEOTIDE SEQUENCE</scope>
</reference>
<dbReference type="EMBL" id="HBIW01000268">
    <property type="protein sequence ID" value="CAE0684802.1"/>
    <property type="molecule type" value="Transcribed_RNA"/>
</dbReference>
<dbReference type="Pfam" id="PF20179">
    <property type="entry name" value="MSS51_C"/>
    <property type="match status" value="1"/>
</dbReference>
<evidence type="ECO:0000259" key="2">
    <source>
        <dbReference type="Pfam" id="PF20179"/>
    </source>
</evidence>
<evidence type="ECO:0000313" key="4">
    <source>
        <dbReference type="EMBL" id="CAH0364912.1"/>
    </source>
</evidence>
<name>A0A7S3ZJA7_9STRA</name>
<organism evidence="3">
    <name type="scientific">Pelagomonas calceolata</name>
    <dbReference type="NCBI Taxonomy" id="35677"/>
    <lineage>
        <taxon>Eukaryota</taxon>
        <taxon>Sar</taxon>
        <taxon>Stramenopiles</taxon>
        <taxon>Ochrophyta</taxon>
        <taxon>Pelagophyceae</taxon>
        <taxon>Pelagomonadales</taxon>
        <taxon>Pelagomonadaceae</taxon>
        <taxon>Pelagomonas</taxon>
    </lineage>
</organism>